<dbReference type="Gene3D" id="3.30.70.1320">
    <property type="entry name" value="Multidrug efflux transporter AcrB pore domain like"/>
    <property type="match status" value="1"/>
</dbReference>
<keyword evidence="1" id="KW-0472">Membrane</keyword>
<dbReference type="PANTHER" id="PTHR32063:SF0">
    <property type="entry name" value="SWARMING MOTILITY PROTEIN SWRC"/>
    <property type="match status" value="1"/>
</dbReference>
<reference evidence="3" key="1">
    <citation type="submission" date="2016-10" db="EMBL/GenBank/DDBJ databases">
        <authorList>
            <person name="Varghese N."/>
            <person name="Submissions S."/>
        </authorList>
    </citation>
    <scope>NUCLEOTIDE SEQUENCE [LARGE SCALE GENOMIC DNA]</scope>
    <source>
        <strain evidence="3">Gh-67</strain>
    </source>
</reference>
<dbReference type="GO" id="GO:0042910">
    <property type="term" value="F:xenobiotic transmembrane transporter activity"/>
    <property type="evidence" value="ECO:0007669"/>
    <property type="project" value="TreeGrafter"/>
</dbReference>
<dbReference type="GO" id="GO:0005886">
    <property type="term" value="C:plasma membrane"/>
    <property type="evidence" value="ECO:0007669"/>
    <property type="project" value="TreeGrafter"/>
</dbReference>
<feature type="transmembrane region" description="Helical" evidence="1">
    <location>
        <begin position="383"/>
        <end position="407"/>
    </location>
</feature>
<keyword evidence="3" id="KW-1185">Reference proteome</keyword>
<dbReference type="InterPro" id="IPR027463">
    <property type="entry name" value="AcrB_DN_DC_subdom"/>
</dbReference>
<sequence>MVRYLIARPVAVLMSFLVISILGILALQKIPVSLLPSIDVPVILIKVNYPNTAAAAIERNVTSLIRESVINVDHLQDIETTSTNHAATLRVSFQYGTNMNLAYVDVNEKIDRLISTLPSGMPRPQISRLNTSDVPILRVQLTPESEAQLPELSVLTQTSIKRRFEQIEGIAQVDISGAQRPVIKIIPDTRKMSGIGLNIDRIASAIDASATDLGSLTVQDGTNNYFLKLKGRTPGIEQLKSVMIPIDSAHHVTLGSIADVTLYRESPTGYHIYNGKAGLVINIMKQPGAKMNEVLPHLLSTVSYLQKDYPKIRFATTQNQNFLLEAGISNLVQDLLFGGLLCILLLFIFLGNYAMPLLMSISIPLSLIISFVFFYIFGISFNIISLSGLALGIGMLIDNSIVVLDNIYRKQLEGLNTEESCVQGTNEVIVPVISQVLTTVAVYAPLVYLSGIAGALVYDQAIALTISLTVSLLVAFMLNPLLYKLLIGKRQITLKQDTQFYLWISGGYHRMISVVFRHKKLFFYITLLFMPACFIIYRFIPVASLPHIAQNESLMTLDWNAPLAVEANRYNTLTATRVLDKDVAWEAEIGIRQFALNENTNNTQHAEIYFNFKNEAQKRQGIAKLAQIMKSHFPDATFTITDAPNAFTKLFEDNQPYFEARFKPISASSGEVDFKTLKKALAGINNNNWQFGPGFQEEENIDMSFKEKVLEAYHIDAEDVRSELKRVFGPYRIRQGNEDQGESLQLSGPEADFTTLLAKSVINKQHSSYPLTALVDYELVGHPKNVTADRAGPYRSILFAQQNHDDIDKLSDSITQIALRSNCSVAFTGKYYSSKATVKDLAVIFFISILLLYFILAMQFESITYPLIVLLTMPIGLSAALLLLWISGGTLDIMAAVGFVVVLGIIVDDPILKVETINRLRRQFQESNGSESVEQLENLLHQAGEICLKPLLMTSLSTSLALIPVLLTPGIGSDLQRPMVYVVIGGLTMGTFLAVWFVPLSYFFLTTKFKMSK</sequence>
<dbReference type="Gene3D" id="1.20.1640.10">
    <property type="entry name" value="Multidrug efflux transporter AcrB transmembrane domain"/>
    <property type="match status" value="2"/>
</dbReference>
<dbReference type="PRINTS" id="PR00702">
    <property type="entry name" value="ACRIFLAVINRP"/>
</dbReference>
<dbReference type="SUPFAM" id="SSF82866">
    <property type="entry name" value="Multidrug efflux transporter AcrB transmembrane domain"/>
    <property type="match status" value="2"/>
</dbReference>
<feature type="transmembrane region" description="Helical" evidence="1">
    <location>
        <begin position="946"/>
        <end position="967"/>
    </location>
</feature>
<evidence type="ECO:0000313" key="3">
    <source>
        <dbReference type="Proteomes" id="UP000199705"/>
    </source>
</evidence>
<feature type="transmembrane region" description="Helical" evidence="1">
    <location>
        <begin position="357"/>
        <end position="377"/>
    </location>
</feature>
<keyword evidence="1" id="KW-1133">Transmembrane helix</keyword>
<feature type="transmembrane region" description="Helical" evidence="1">
    <location>
        <begin position="461"/>
        <end position="482"/>
    </location>
</feature>
<dbReference type="InterPro" id="IPR001036">
    <property type="entry name" value="Acrflvin-R"/>
</dbReference>
<feature type="transmembrane region" description="Helical" evidence="1">
    <location>
        <begin position="893"/>
        <end position="912"/>
    </location>
</feature>
<feature type="transmembrane region" description="Helical" evidence="1">
    <location>
        <begin position="521"/>
        <end position="540"/>
    </location>
</feature>
<dbReference type="STRING" id="551996.SAMN05192573_1094"/>
<dbReference type="SUPFAM" id="SSF82714">
    <property type="entry name" value="Multidrug efflux transporter AcrB TolC docking domain, DN and DC subdomains"/>
    <property type="match status" value="1"/>
</dbReference>
<feature type="transmembrane region" description="Helical" evidence="1">
    <location>
        <begin position="331"/>
        <end position="350"/>
    </location>
</feature>
<dbReference type="RefSeq" id="WP_091169765.1">
    <property type="nucleotide sequence ID" value="NZ_FNCG01000009.1"/>
</dbReference>
<evidence type="ECO:0000313" key="2">
    <source>
        <dbReference type="EMBL" id="SDH34038.1"/>
    </source>
</evidence>
<accession>A0A1G8BLS9</accession>
<dbReference type="Gene3D" id="3.30.70.1440">
    <property type="entry name" value="Multidrug efflux transporter AcrB pore domain"/>
    <property type="match status" value="1"/>
</dbReference>
<dbReference type="AlphaFoldDB" id="A0A1G8BLS9"/>
<feature type="transmembrane region" description="Helical" evidence="1">
    <location>
        <begin position="841"/>
        <end position="860"/>
    </location>
</feature>
<evidence type="ECO:0000256" key="1">
    <source>
        <dbReference type="SAM" id="Phobius"/>
    </source>
</evidence>
<gene>
    <name evidence="2" type="ORF">SAMN05192573_1094</name>
</gene>
<dbReference type="SUPFAM" id="SSF82693">
    <property type="entry name" value="Multidrug efflux transporter AcrB pore domain, PN1, PN2, PC1 and PC2 subdomains"/>
    <property type="match status" value="2"/>
</dbReference>
<dbReference type="Gene3D" id="3.30.2090.10">
    <property type="entry name" value="Multidrug efflux transporter AcrB TolC docking domain, DN and DC subdomains"/>
    <property type="match status" value="2"/>
</dbReference>
<feature type="transmembrane region" description="Helical" evidence="1">
    <location>
        <begin position="867"/>
        <end position="887"/>
    </location>
</feature>
<dbReference type="Proteomes" id="UP000199705">
    <property type="component" value="Unassembled WGS sequence"/>
</dbReference>
<proteinExistence type="predicted"/>
<feature type="transmembrane region" description="Helical" evidence="1">
    <location>
        <begin position="979"/>
        <end position="1005"/>
    </location>
</feature>
<keyword evidence="1" id="KW-0812">Transmembrane</keyword>
<organism evidence="2 3">
    <name type="scientific">Mucilaginibacter gossypii</name>
    <dbReference type="NCBI Taxonomy" id="551996"/>
    <lineage>
        <taxon>Bacteria</taxon>
        <taxon>Pseudomonadati</taxon>
        <taxon>Bacteroidota</taxon>
        <taxon>Sphingobacteriia</taxon>
        <taxon>Sphingobacteriales</taxon>
        <taxon>Sphingobacteriaceae</taxon>
        <taxon>Mucilaginibacter</taxon>
    </lineage>
</organism>
<dbReference type="EMBL" id="FNCG01000009">
    <property type="protein sequence ID" value="SDH34038.1"/>
    <property type="molecule type" value="Genomic_DNA"/>
</dbReference>
<name>A0A1G8BLS9_9SPHI</name>
<protein>
    <submittedName>
        <fullName evidence="2">Multidrug efflux pump subunit AcrB</fullName>
    </submittedName>
</protein>
<dbReference type="PANTHER" id="PTHR32063">
    <property type="match status" value="1"/>
</dbReference>
<dbReference type="Pfam" id="PF00873">
    <property type="entry name" value="ACR_tran"/>
    <property type="match status" value="1"/>
</dbReference>
<feature type="transmembrane region" description="Helical" evidence="1">
    <location>
        <begin position="428"/>
        <end position="449"/>
    </location>
</feature>
<dbReference type="Gene3D" id="3.30.70.1430">
    <property type="entry name" value="Multidrug efflux transporter AcrB pore domain"/>
    <property type="match status" value="2"/>
</dbReference>